<dbReference type="PANTHER" id="PTHR30388:SF6">
    <property type="entry name" value="XANTHINE DEHYDROGENASE SUBUNIT A-RELATED"/>
    <property type="match status" value="1"/>
</dbReference>
<dbReference type="Proteomes" id="UP000252415">
    <property type="component" value="Unassembled WGS sequence"/>
</dbReference>
<evidence type="ECO:0000259" key="1">
    <source>
        <dbReference type="Pfam" id="PF02625"/>
    </source>
</evidence>
<sequence length="368" mass="40356">MDMYKVLAAVSSDNHPSVLATIVCVEGHSYRKAGVAMLIKLSGEHIGTISPGCLEHDLLERTADVWASGRHEVIEYNMNPEEDAIWGETVGCGGKMMLLLEPVVGLLRSTLLDALKNIKSGVSVKLERRWNETIMDYVLRVEGSGSDAAEGHPETEADGSNRMAIRISPRPRLVLFGVGNDAYAIYSLVKHIGFHIVAADWRPSLCTQERFPEAECVIGSPEEIMKQLQLCGDDYLIICSHNLQQDKEMIRLALPLQLVYIGVMGSKKRIRWLFETFLIPSNVRAPIGLSIGADGPYEIAVSIAAELIAIRAEHKSRSRREAGSDAYFSPLLSGRTEQEDGEKKAIVGAGNGTYARKHGDSCPIIKSS</sequence>
<proteinExistence type="predicted"/>
<dbReference type="InterPro" id="IPR027051">
    <property type="entry name" value="XdhC_Rossmann_dom"/>
</dbReference>
<dbReference type="RefSeq" id="WP_114379168.1">
    <property type="nucleotide sequence ID" value="NZ_QPJD01000003.1"/>
</dbReference>
<keyword evidence="4" id="KW-1185">Reference proteome</keyword>
<dbReference type="EMBL" id="QPJD01000003">
    <property type="protein sequence ID" value="RCW50339.1"/>
    <property type="molecule type" value="Genomic_DNA"/>
</dbReference>
<protein>
    <submittedName>
        <fullName evidence="3">Xanthine dehydrogenase accessory factor</fullName>
    </submittedName>
</protein>
<dbReference type="OrthoDB" id="9773039at2"/>
<comment type="caution">
    <text evidence="3">The sequence shown here is derived from an EMBL/GenBank/DDBJ whole genome shotgun (WGS) entry which is preliminary data.</text>
</comment>
<gene>
    <name evidence="3" type="ORF">DFP97_103360</name>
</gene>
<feature type="domain" description="XdhC Rossmann" evidence="2">
    <location>
        <begin position="173"/>
        <end position="307"/>
    </location>
</feature>
<dbReference type="PANTHER" id="PTHR30388">
    <property type="entry name" value="ALDEHYDE OXIDOREDUCTASE MOLYBDENUM COFACTOR ASSEMBLY PROTEIN"/>
    <property type="match status" value="1"/>
</dbReference>
<organism evidence="3 4">
    <name type="scientific">Paenibacillus prosopidis</name>
    <dbReference type="NCBI Taxonomy" id="630520"/>
    <lineage>
        <taxon>Bacteria</taxon>
        <taxon>Bacillati</taxon>
        <taxon>Bacillota</taxon>
        <taxon>Bacilli</taxon>
        <taxon>Bacillales</taxon>
        <taxon>Paenibacillaceae</taxon>
        <taxon>Paenibacillus</taxon>
    </lineage>
</organism>
<dbReference type="InterPro" id="IPR052698">
    <property type="entry name" value="MoCofactor_Util/Proc"/>
</dbReference>
<dbReference type="AlphaFoldDB" id="A0A368W4H2"/>
<evidence type="ECO:0000259" key="2">
    <source>
        <dbReference type="Pfam" id="PF13478"/>
    </source>
</evidence>
<dbReference type="InterPro" id="IPR003777">
    <property type="entry name" value="XdhC_CoxI"/>
</dbReference>
<accession>A0A368W4H2</accession>
<feature type="domain" description="XdhC- CoxI" evidence="1">
    <location>
        <begin position="13"/>
        <end position="76"/>
    </location>
</feature>
<evidence type="ECO:0000313" key="4">
    <source>
        <dbReference type="Proteomes" id="UP000252415"/>
    </source>
</evidence>
<dbReference type="Pfam" id="PF13478">
    <property type="entry name" value="XdhC_C"/>
    <property type="match status" value="1"/>
</dbReference>
<evidence type="ECO:0000313" key="3">
    <source>
        <dbReference type="EMBL" id="RCW50339.1"/>
    </source>
</evidence>
<reference evidence="3 4" key="1">
    <citation type="submission" date="2018-07" db="EMBL/GenBank/DDBJ databases">
        <title>Genomic Encyclopedia of Type Strains, Phase III (KMG-III): the genomes of soil and plant-associated and newly described type strains.</title>
        <authorList>
            <person name="Whitman W."/>
        </authorList>
    </citation>
    <scope>NUCLEOTIDE SEQUENCE [LARGE SCALE GENOMIC DNA]</scope>
    <source>
        <strain evidence="3 4">CECT 7506</strain>
    </source>
</reference>
<dbReference type="Pfam" id="PF02625">
    <property type="entry name" value="XdhC_CoxI"/>
    <property type="match status" value="1"/>
</dbReference>
<name>A0A368W4H2_9BACL</name>
<dbReference type="Gene3D" id="3.40.50.720">
    <property type="entry name" value="NAD(P)-binding Rossmann-like Domain"/>
    <property type="match status" value="1"/>
</dbReference>